<evidence type="ECO:0000259" key="3">
    <source>
        <dbReference type="Pfam" id="PF00294"/>
    </source>
</evidence>
<feature type="domain" description="Carbohydrate kinase PfkB" evidence="3">
    <location>
        <begin position="149"/>
        <end position="254"/>
    </location>
</feature>
<dbReference type="Gene3D" id="3.40.1190.20">
    <property type="match status" value="1"/>
</dbReference>
<dbReference type="Pfam" id="PF00294">
    <property type="entry name" value="PfkB"/>
    <property type="match status" value="1"/>
</dbReference>
<dbReference type="PANTHER" id="PTHR10584:SF166">
    <property type="entry name" value="RIBOKINASE"/>
    <property type="match status" value="1"/>
</dbReference>
<comment type="caution">
    <text evidence="4">The sequence shown here is derived from an EMBL/GenBank/DDBJ whole genome shotgun (WGS) entry which is preliminary data.</text>
</comment>
<dbReference type="PANTHER" id="PTHR10584">
    <property type="entry name" value="SUGAR KINASE"/>
    <property type="match status" value="1"/>
</dbReference>
<dbReference type="GO" id="GO:0016301">
    <property type="term" value="F:kinase activity"/>
    <property type="evidence" value="ECO:0007669"/>
    <property type="project" value="UniProtKB-KW"/>
</dbReference>
<proteinExistence type="predicted"/>
<dbReference type="InterPro" id="IPR029056">
    <property type="entry name" value="Ribokinase-like"/>
</dbReference>
<dbReference type="InterPro" id="IPR007710">
    <property type="entry name" value="Nucleoside_deoxyribTrfase"/>
</dbReference>
<gene>
    <name evidence="4" type="ORF">GJ700_02695</name>
</gene>
<dbReference type="InterPro" id="IPR011611">
    <property type="entry name" value="PfkB_dom"/>
</dbReference>
<keyword evidence="1 4" id="KW-0808">Transferase</keyword>
<dbReference type="SUPFAM" id="SSF52309">
    <property type="entry name" value="N-(deoxy)ribosyltransferase-like"/>
    <property type="match status" value="1"/>
</dbReference>
<evidence type="ECO:0000256" key="2">
    <source>
        <dbReference type="ARBA" id="ARBA00022777"/>
    </source>
</evidence>
<keyword evidence="2" id="KW-0418">Kinase</keyword>
<dbReference type="Gene3D" id="3.40.50.450">
    <property type="match status" value="1"/>
</dbReference>
<dbReference type="SUPFAM" id="SSF53613">
    <property type="entry name" value="Ribokinase-like"/>
    <property type="match status" value="1"/>
</dbReference>
<evidence type="ECO:0000313" key="5">
    <source>
        <dbReference type="Proteomes" id="UP000446768"/>
    </source>
</evidence>
<evidence type="ECO:0000256" key="1">
    <source>
        <dbReference type="ARBA" id="ARBA00022679"/>
    </source>
</evidence>
<keyword evidence="5" id="KW-1185">Reference proteome</keyword>
<name>A0A7X2IJC6_9BURK</name>
<sequence>MDASYIHVVGGLYRELCMRPGWKEIYGSAGRAASAIAAAGGSVCLHGYADPIADDALKQRAVLEQFKVDLTSVSDATTFHYVHGLAIPSITAQSPQQTNIVITQERVVRFGMLEGDAIIHATWAVYDPQNVSAPVHFAQNGSTAEHLALILNRYEAKVLSGVNGAPEQMAQALIKDCGAEVVIIKLGPQGALVYTSNGAEYIPAYRTGKVWKIGSGDTFVANFAYQWMSGKTPIDAANQASKATAYYCEHNGFATTEQLDNYAPVPVTLSARCRQGYRPKVYLAGPFFTLAQLWLVEQARDQLGALGLEVFSPYHDVGHASANDVAQKDLAAIDSCDILFAISDGLDSGTMYEIGHARAKDKAVVIYCENEPGNALKMMLGAGCIISADYVSAVYQTLWKAIEL</sequence>
<accession>A0A7X2IJC6</accession>
<dbReference type="Pfam" id="PF05014">
    <property type="entry name" value="Nuc_deoxyrib_tr"/>
    <property type="match status" value="1"/>
</dbReference>
<dbReference type="AlphaFoldDB" id="A0A7X2IJC6"/>
<dbReference type="EMBL" id="WKJJ01000002">
    <property type="protein sequence ID" value="MRV70627.1"/>
    <property type="molecule type" value="Genomic_DNA"/>
</dbReference>
<protein>
    <submittedName>
        <fullName evidence="4">Nucleoside 2-deoxyribosyltransferase</fullName>
    </submittedName>
</protein>
<reference evidence="4 5" key="1">
    <citation type="submission" date="2019-11" db="EMBL/GenBank/DDBJ databases">
        <title>Novel species isolated from a subtropical stream in China.</title>
        <authorList>
            <person name="Lu H."/>
        </authorList>
    </citation>
    <scope>NUCLEOTIDE SEQUENCE [LARGE SCALE GENOMIC DNA]</scope>
    <source>
        <strain evidence="4 5">FT92W</strain>
    </source>
</reference>
<evidence type="ECO:0000313" key="4">
    <source>
        <dbReference type="EMBL" id="MRV70627.1"/>
    </source>
</evidence>
<dbReference type="Proteomes" id="UP000446768">
    <property type="component" value="Unassembled WGS sequence"/>
</dbReference>
<organism evidence="4 5">
    <name type="scientific">Pseudoduganella rivuli</name>
    <dbReference type="NCBI Taxonomy" id="2666085"/>
    <lineage>
        <taxon>Bacteria</taxon>
        <taxon>Pseudomonadati</taxon>
        <taxon>Pseudomonadota</taxon>
        <taxon>Betaproteobacteria</taxon>
        <taxon>Burkholderiales</taxon>
        <taxon>Oxalobacteraceae</taxon>
        <taxon>Telluria group</taxon>
        <taxon>Pseudoduganella</taxon>
    </lineage>
</organism>